<dbReference type="EMBL" id="CACRUA010000077">
    <property type="protein sequence ID" value="VYU79625.1"/>
    <property type="molecule type" value="Genomic_DNA"/>
</dbReference>
<protein>
    <submittedName>
        <fullName evidence="4">AMP-binding protein</fullName>
    </submittedName>
    <submittedName>
        <fullName evidence="5">Long-chain-fatty-acid--CoA ligase</fullName>
        <ecNumber evidence="5">6.2.1.3</ecNumber>
    </submittedName>
</protein>
<keyword evidence="2 5" id="KW-0436">Ligase</keyword>
<comment type="similarity">
    <text evidence="1">Belongs to the ATP-dependent AMP-binding enzyme family.</text>
</comment>
<accession>A0A6N3HS15</accession>
<dbReference type="Proteomes" id="UP001300871">
    <property type="component" value="Unassembled WGS sequence"/>
</dbReference>
<evidence type="ECO:0000256" key="1">
    <source>
        <dbReference type="ARBA" id="ARBA00006432"/>
    </source>
</evidence>
<dbReference type="SUPFAM" id="SSF56801">
    <property type="entry name" value="Acetyl-CoA synthetase-like"/>
    <property type="match status" value="1"/>
</dbReference>
<gene>
    <name evidence="5" type="primary">lcfB_2</name>
    <name evidence="5" type="ORF">CSLFYP84_04188</name>
    <name evidence="4" type="ORF">PM006_08400</name>
</gene>
<dbReference type="GO" id="GO:0031956">
    <property type="term" value="F:medium-chain fatty acid-CoA ligase activity"/>
    <property type="evidence" value="ECO:0007669"/>
    <property type="project" value="TreeGrafter"/>
</dbReference>
<proteinExistence type="inferred from homology"/>
<dbReference type="RefSeq" id="WP_021643179.1">
    <property type="nucleotide sequence ID" value="NZ_CACRUA010000077.1"/>
</dbReference>
<dbReference type="InterPro" id="IPR000873">
    <property type="entry name" value="AMP-dep_synth/lig_dom"/>
</dbReference>
<dbReference type="EC" id="6.2.1.3" evidence="5"/>
<dbReference type="Pfam" id="PF00501">
    <property type="entry name" value="AMP-binding"/>
    <property type="match status" value="1"/>
</dbReference>
<dbReference type="PANTHER" id="PTHR43201:SF5">
    <property type="entry name" value="MEDIUM-CHAIN ACYL-COA LIGASE ACSF2, MITOCHONDRIAL"/>
    <property type="match status" value="1"/>
</dbReference>
<evidence type="ECO:0000313" key="5">
    <source>
        <dbReference type="EMBL" id="VYU79625.1"/>
    </source>
</evidence>
<dbReference type="EMBL" id="JAQLGM010000016">
    <property type="protein sequence ID" value="MDB2000216.1"/>
    <property type="molecule type" value="Genomic_DNA"/>
</dbReference>
<feature type="domain" description="AMP-dependent synthetase/ligase" evidence="3">
    <location>
        <begin position="123"/>
        <end position="340"/>
    </location>
</feature>
<sequence length="464" mass="51958">MFLNIESIERKKTAIHDDSGTQLTYGELCDFISEMEALQLPRSIVFCLCENTAGILAGIAAFESIRVVPLLLSASIDASLLEELDAMYTPHYYWIPETQKERLKGEVIFSGYGCCLVKTGYEVYPVHDRLALLMTTSGSTGSPKLVRYKYGNLEANARNVAAVFGWTSSENCIMDLPVQYTMGLNVINSHLIVGATVLLIKNNLMSPEFWSFIKENHGTNFTGVPYSYEIMMKLKFTRMVLPDLRTLSEGGGKLTDDMFKALAEYAEKAGKRFCATFGTTETSARMAYLPPEMARLKTGSIGKAIPEGELFLLDVNGNEIEEPEAQGELGYRGPNVTMGYGICREDLLKGDEWDGEYHTGDIAKRDLEGYYFIIGRKKRFLKLFGLRISLDQSERIIKEKFNCECACTGDDDKMRIYIVDKALKDQIPGYLAEKLNLNASAFEVTVIAKLPKNESGKILYKDLH</sequence>
<organism evidence="5">
    <name type="scientific">Clostridium symbiosum</name>
    <name type="common">Bacteroides symbiosus</name>
    <dbReference type="NCBI Taxonomy" id="1512"/>
    <lineage>
        <taxon>Bacteria</taxon>
        <taxon>Bacillati</taxon>
        <taxon>Bacillota</taxon>
        <taxon>Clostridia</taxon>
        <taxon>Lachnospirales</taxon>
        <taxon>Lachnospiraceae</taxon>
        <taxon>Otoolea</taxon>
    </lineage>
</organism>
<dbReference type="InterPro" id="IPR042099">
    <property type="entry name" value="ANL_N_sf"/>
</dbReference>
<dbReference type="InterPro" id="IPR020845">
    <property type="entry name" value="AMP-binding_CS"/>
</dbReference>
<reference evidence="4" key="2">
    <citation type="submission" date="2023-01" db="EMBL/GenBank/DDBJ databases">
        <title>Human gut microbiome strain richness.</title>
        <authorList>
            <person name="Chen-Liaw A."/>
        </authorList>
    </citation>
    <scope>NUCLEOTIDE SEQUENCE</scope>
    <source>
        <strain evidence="4">B1_m1001713B170214d0_201011</strain>
    </source>
</reference>
<reference evidence="5" key="1">
    <citation type="submission" date="2019-11" db="EMBL/GenBank/DDBJ databases">
        <authorList>
            <person name="Feng L."/>
        </authorList>
    </citation>
    <scope>NUCLEOTIDE SEQUENCE</scope>
    <source>
        <strain evidence="5">CsymbiosumLFYP84</strain>
    </source>
</reference>
<dbReference type="PROSITE" id="PS00455">
    <property type="entry name" value="AMP_BINDING"/>
    <property type="match status" value="1"/>
</dbReference>
<evidence type="ECO:0000256" key="2">
    <source>
        <dbReference type="ARBA" id="ARBA00022598"/>
    </source>
</evidence>
<dbReference type="PANTHER" id="PTHR43201">
    <property type="entry name" value="ACYL-COA SYNTHETASE"/>
    <property type="match status" value="1"/>
</dbReference>
<evidence type="ECO:0000313" key="4">
    <source>
        <dbReference type="EMBL" id="MDB2000216.1"/>
    </source>
</evidence>
<name>A0A6N3HS15_CLOSY</name>
<dbReference type="AlphaFoldDB" id="A0A6N3HS15"/>
<evidence type="ECO:0000259" key="3">
    <source>
        <dbReference type="Pfam" id="PF00501"/>
    </source>
</evidence>
<dbReference type="Gene3D" id="3.40.50.12780">
    <property type="entry name" value="N-terminal domain of ligase-like"/>
    <property type="match status" value="1"/>
</dbReference>
<dbReference type="GO" id="GO:0004467">
    <property type="term" value="F:long-chain fatty acid-CoA ligase activity"/>
    <property type="evidence" value="ECO:0007669"/>
    <property type="project" value="UniProtKB-EC"/>
</dbReference>